<dbReference type="EMBL" id="CM001217">
    <property type="protein sequence ID" value="KEH42823.1"/>
    <property type="molecule type" value="Genomic_DNA"/>
</dbReference>
<organism evidence="1 3">
    <name type="scientific">Medicago truncatula</name>
    <name type="common">Barrel medic</name>
    <name type="synonym">Medicago tribuloides</name>
    <dbReference type="NCBI Taxonomy" id="3880"/>
    <lineage>
        <taxon>Eukaryota</taxon>
        <taxon>Viridiplantae</taxon>
        <taxon>Streptophyta</taxon>
        <taxon>Embryophyta</taxon>
        <taxon>Tracheophyta</taxon>
        <taxon>Spermatophyta</taxon>
        <taxon>Magnoliopsida</taxon>
        <taxon>eudicotyledons</taxon>
        <taxon>Gunneridae</taxon>
        <taxon>Pentapetalae</taxon>
        <taxon>rosids</taxon>
        <taxon>fabids</taxon>
        <taxon>Fabales</taxon>
        <taxon>Fabaceae</taxon>
        <taxon>Papilionoideae</taxon>
        <taxon>50 kb inversion clade</taxon>
        <taxon>NPAAA clade</taxon>
        <taxon>Hologalegina</taxon>
        <taxon>IRL clade</taxon>
        <taxon>Trifolieae</taxon>
        <taxon>Medicago</taxon>
    </lineage>
</organism>
<evidence type="ECO:0000313" key="1">
    <source>
        <dbReference type="EMBL" id="KEH42823.1"/>
    </source>
</evidence>
<keyword evidence="3" id="KW-1185">Reference proteome</keyword>
<sequence>MQDYCISRYVVAKFRSEAIYTEFMKQWNWKLGEFQEIAGSLDSVLTTSSLVPVQNLDPNEVNYQDLTLKSSVTLLERRKWLCSNLLAGQIFVFNNNLES</sequence>
<dbReference type="PaxDb" id="3880-AES76855"/>
<reference evidence="2" key="3">
    <citation type="submission" date="2015-04" db="UniProtKB">
        <authorList>
            <consortium name="EnsemblPlants"/>
        </authorList>
    </citation>
    <scope>IDENTIFICATION</scope>
    <source>
        <strain evidence="2">cv. Jemalong A17</strain>
    </source>
</reference>
<gene>
    <name evidence="1" type="ordered locus">MTR_1g076750</name>
</gene>
<evidence type="ECO:0000313" key="3">
    <source>
        <dbReference type="Proteomes" id="UP000002051"/>
    </source>
</evidence>
<name>A0A072VN22_MEDTR</name>
<accession>A0A072VN22</accession>
<reference evidence="1 3" key="2">
    <citation type="journal article" date="2014" name="BMC Genomics">
        <title>An improved genome release (version Mt4.0) for the model legume Medicago truncatula.</title>
        <authorList>
            <person name="Tang H."/>
            <person name="Krishnakumar V."/>
            <person name="Bidwell S."/>
            <person name="Rosen B."/>
            <person name="Chan A."/>
            <person name="Zhou S."/>
            <person name="Gentzbittel L."/>
            <person name="Childs K.L."/>
            <person name="Yandell M."/>
            <person name="Gundlach H."/>
            <person name="Mayer K.F."/>
            <person name="Schwartz D.C."/>
            <person name="Town C.D."/>
        </authorList>
    </citation>
    <scope>GENOME REANNOTATION</scope>
    <source>
        <strain evidence="1">A17</strain>
        <strain evidence="2 3">cv. Jemalong A17</strain>
    </source>
</reference>
<protein>
    <submittedName>
        <fullName evidence="1">Oligomeric component, putative</fullName>
    </submittedName>
</protein>
<dbReference type="AlphaFoldDB" id="A0A072VN22"/>
<proteinExistence type="predicted"/>
<evidence type="ECO:0000313" key="2">
    <source>
        <dbReference type="EnsemblPlants" id="KEH42823"/>
    </source>
</evidence>
<dbReference type="Proteomes" id="UP000002051">
    <property type="component" value="Unassembled WGS sequence"/>
</dbReference>
<dbReference type="HOGENOM" id="CLU_181776_0_0_1"/>
<reference evidence="1 3" key="1">
    <citation type="journal article" date="2011" name="Nature">
        <title>The Medicago genome provides insight into the evolution of rhizobial symbioses.</title>
        <authorList>
            <person name="Young N.D."/>
            <person name="Debelle F."/>
            <person name="Oldroyd G.E."/>
            <person name="Geurts R."/>
            <person name="Cannon S.B."/>
            <person name="Udvardi M.K."/>
            <person name="Benedito V.A."/>
            <person name="Mayer K.F."/>
            <person name="Gouzy J."/>
            <person name="Schoof H."/>
            <person name="Van de Peer Y."/>
            <person name="Proost S."/>
            <person name="Cook D.R."/>
            <person name="Meyers B.C."/>
            <person name="Spannagl M."/>
            <person name="Cheung F."/>
            <person name="De Mita S."/>
            <person name="Krishnakumar V."/>
            <person name="Gundlach H."/>
            <person name="Zhou S."/>
            <person name="Mudge J."/>
            <person name="Bharti A.K."/>
            <person name="Murray J.D."/>
            <person name="Naoumkina M.A."/>
            <person name="Rosen B."/>
            <person name="Silverstein K.A."/>
            <person name="Tang H."/>
            <person name="Rombauts S."/>
            <person name="Zhao P.X."/>
            <person name="Zhou P."/>
            <person name="Barbe V."/>
            <person name="Bardou P."/>
            <person name="Bechner M."/>
            <person name="Bellec A."/>
            <person name="Berger A."/>
            <person name="Berges H."/>
            <person name="Bidwell S."/>
            <person name="Bisseling T."/>
            <person name="Choisne N."/>
            <person name="Couloux A."/>
            <person name="Denny R."/>
            <person name="Deshpande S."/>
            <person name="Dai X."/>
            <person name="Doyle J.J."/>
            <person name="Dudez A.M."/>
            <person name="Farmer A.D."/>
            <person name="Fouteau S."/>
            <person name="Franken C."/>
            <person name="Gibelin C."/>
            <person name="Gish J."/>
            <person name="Goldstein S."/>
            <person name="Gonzalez A.J."/>
            <person name="Green P.J."/>
            <person name="Hallab A."/>
            <person name="Hartog M."/>
            <person name="Hua A."/>
            <person name="Humphray S.J."/>
            <person name="Jeong D.H."/>
            <person name="Jing Y."/>
            <person name="Jocker A."/>
            <person name="Kenton S.M."/>
            <person name="Kim D.J."/>
            <person name="Klee K."/>
            <person name="Lai H."/>
            <person name="Lang C."/>
            <person name="Lin S."/>
            <person name="Macmil S.L."/>
            <person name="Magdelenat G."/>
            <person name="Matthews L."/>
            <person name="McCorrison J."/>
            <person name="Monaghan E.L."/>
            <person name="Mun J.H."/>
            <person name="Najar F.Z."/>
            <person name="Nicholson C."/>
            <person name="Noirot C."/>
            <person name="O'Bleness M."/>
            <person name="Paule C.R."/>
            <person name="Poulain J."/>
            <person name="Prion F."/>
            <person name="Qin B."/>
            <person name="Qu C."/>
            <person name="Retzel E.F."/>
            <person name="Riddle C."/>
            <person name="Sallet E."/>
            <person name="Samain S."/>
            <person name="Samson N."/>
            <person name="Sanders I."/>
            <person name="Saurat O."/>
            <person name="Scarpelli C."/>
            <person name="Schiex T."/>
            <person name="Segurens B."/>
            <person name="Severin A.J."/>
            <person name="Sherrier D.J."/>
            <person name="Shi R."/>
            <person name="Sims S."/>
            <person name="Singer S.R."/>
            <person name="Sinharoy S."/>
            <person name="Sterck L."/>
            <person name="Viollet A."/>
            <person name="Wang B.B."/>
            <person name="Wang K."/>
            <person name="Wang M."/>
            <person name="Wang X."/>
            <person name="Warfsmann J."/>
            <person name="Weissenbach J."/>
            <person name="White D.D."/>
            <person name="White J.D."/>
            <person name="Wiley G.B."/>
            <person name="Wincker P."/>
            <person name="Xing Y."/>
            <person name="Yang L."/>
            <person name="Yao Z."/>
            <person name="Ying F."/>
            <person name="Zhai J."/>
            <person name="Zhou L."/>
            <person name="Zuber A."/>
            <person name="Denarie J."/>
            <person name="Dixon R.A."/>
            <person name="May G.D."/>
            <person name="Schwartz D.C."/>
            <person name="Rogers J."/>
            <person name="Quetier F."/>
            <person name="Town C.D."/>
            <person name="Roe B.A."/>
        </authorList>
    </citation>
    <scope>NUCLEOTIDE SEQUENCE [LARGE SCALE GENOMIC DNA]</scope>
    <source>
        <strain evidence="1">A17</strain>
        <strain evidence="2 3">cv. Jemalong A17</strain>
    </source>
</reference>
<dbReference type="STRING" id="3880.A0A072VN22"/>
<dbReference type="EnsemblPlants" id="KEH42823">
    <property type="protein sequence ID" value="KEH42823"/>
    <property type="gene ID" value="MTR_1g076750"/>
</dbReference>